<evidence type="ECO:0000313" key="2">
    <source>
        <dbReference type="EMBL" id="VDD90734.1"/>
    </source>
</evidence>
<accession>A0A0N4V6I8</accession>
<reference evidence="2 3" key="2">
    <citation type="submission" date="2018-10" db="EMBL/GenBank/DDBJ databases">
        <authorList>
            <consortium name="Pathogen Informatics"/>
        </authorList>
    </citation>
    <scope>NUCLEOTIDE SEQUENCE [LARGE SCALE GENOMIC DNA]</scope>
</reference>
<proteinExistence type="predicted"/>
<keyword evidence="1" id="KW-0812">Transmembrane</keyword>
<feature type="transmembrane region" description="Helical" evidence="1">
    <location>
        <begin position="20"/>
        <end position="38"/>
    </location>
</feature>
<evidence type="ECO:0000313" key="4">
    <source>
        <dbReference type="WBParaSite" id="EVEC_0000587401-mRNA-1"/>
    </source>
</evidence>
<keyword evidence="1" id="KW-0472">Membrane</keyword>
<evidence type="ECO:0000313" key="3">
    <source>
        <dbReference type="Proteomes" id="UP000274131"/>
    </source>
</evidence>
<dbReference type="Proteomes" id="UP000274131">
    <property type="component" value="Unassembled WGS sequence"/>
</dbReference>
<dbReference type="WBParaSite" id="EVEC_0000587401-mRNA-1">
    <property type="protein sequence ID" value="EVEC_0000587401-mRNA-1"/>
    <property type="gene ID" value="EVEC_0000587401"/>
</dbReference>
<dbReference type="EMBL" id="UXUI01008179">
    <property type="protein sequence ID" value="VDD90734.1"/>
    <property type="molecule type" value="Genomic_DNA"/>
</dbReference>
<gene>
    <name evidence="2" type="ORF">EVEC_LOCUS5485</name>
</gene>
<dbReference type="AlphaFoldDB" id="A0A0N4V6I8"/>
<organism evidence="4">
    <name type="scientific">Enterobius vermicularis</name>
    <name type="common">Human pinworm</name>
    <dbReference type="NCBI Taxonomy" id="51028"/>
    <lineage>
        <taxon>Eukaryota</taxon>
        <taxon>Metazoa</taxon>
        <taxon>Ecdysozoa</taxon>
        <taxon>Nematoda</taxon>
        <taxon>Chromadorea</taxon>
        <taxon>Rhabditida</taxon>
        <taxon>Spirurina</taxon>
        <taxon>Oxyuridomorpha</taxon>
        <taxon>Oxyuroidea</taxon>
        <taxon>Oxyuridae</taxon>
        <taxon>Enterobius</taxon>
    </lineage>
</organism>
<keyword evidence="3" id="KW-1185">Reference proteome</keyword>
<name>A0A0N4V6I8_ENTVE</name>
<sequence length="49" mass="5765">MLLSRNFCFLENCRQQHLSIVALLVFSDLLGYILIFCWEEMKQLSLATI</sequence>
<keyword evidence="1" id="KW-1133">Transmembrane helix</keyword>
<evidence type="ECO:0000256" key="1">
    <source>
        <dbReference type="SAM" id="Phobius"/>
    </source>
</evidence>
<reference evidence="4" key="1">
    <citation type="submission" date="2017-02" db="UniProtKB">
        <authorList>
            <consortium name="WormBaseParasite"/>
        </authorList>
    </citation>
    <scope>IDENTIFICATION</scope>
</reference>
<protein>
    <submittedName>
        <fullName evidence="4">G_PROTEIN_RECEP_F1_2 domain-containing protein</fullName>
    </submittedName>
</protein>